<dbReference type="GO" id="GO:0005737">
    <property type="term" value="C:cytoplasm"/>
    <property type="evidence" value="ECO:0007669"/>
    <property type="project" value="TreeGrafter"/>
</dbReference>
<dbReference type="Proteomes" id="UP001176521">
    <property type="component" value="Unassembled WGS sequence"/>
</dbReference>
<dbReference type="AlphaFoldDB" id="A0AAN6JLF3"/>
<sequence length="883" mass="93458">MTTNILVYDGPGVSASALQHTLRSLRRLLPAYDVQTADARTLALEPWQTSTALVVLPGGRDLPYVSALSQTHAHAHPSLAATTFHRRADDQIARYVHAGGRFLGICAGAYYASARCVFEPGTPMHVVGDRPALRFFPGDCVGTVYPGFVYESDAGARLIDLELSAEGREQDGGEVSFQCQYNGGGAFVQADSFKGHGVTVLARYSHTDPVLTSAAAAAAASSSSQSSQKPNFAGQAAAVICQVDAGKALLYGSHPEFPMSTMAKNFDSAKYERSVLSAAHLRDPAAVKDTTVISALERAESRRLAVFGSHLALLGLNVDLPEQRSTLSPAQTATVSSQPTQDNSKTTAPSITDPPRLTPLLLASTDSDAFWDRIRRSSAAVQPGAKATSKHLATISDLMPSGKIAAPAFTIADGNDTFHVLSGQEALASAPSLWQAALDADYDAYTPETAPAPEGGSAIEADPDLHAVPKYIVALPDAHALADDASSLEQVRSLAPYFDLYAYLAALQRARERISAIVRQGKISSDSMLAGIDAGPARWGTGDVQLGNDVMYGQVVTSTQTMLDKNFKLLRALPTGFTSIATHQVSGRGRGKNAWISPLGCFQFSLVLRLPASAASRIVFIQYLAGLAVVLALRDGVGLPSTGQEKEDERIRGVFRERVGKKVRIKWPNDLYAEVGDAGDVEGAGEAASELGGRKGTFVQGGKRYAKLGGILVNSQFADKEFLLVVGCGVNVLNRRPTTSVSDLILAANATAAERGEPLLPILSQEQFGGGVLATFERLWGVFEQAGGWTPFVEAYKDVWLHSDQMAHLADADPPTPVRIVGISSDYGFLRAVHASSSLTTASAGAWGPAGAGAGMGAGASWIDLQPDGNSFDMLHNLIRRKD</sequence>
<feature type="region of interest" description="Disordered" evidence="1">
    <location>
        <begin position="325"/>
        <end position="357"/>
    </location>
</feature>
<proteinExistence type="predicted"/>
<dbReference type="EMBL" id="JAPDMQ010000119">
    <property type="protein sequence ID" value="KAK0534277.1"/>
    <property type="molecule type" value="Genomic_DNA"/>
</dbReference>
<gene>
    <name evidence="3" type="primary">BPL1</name>
    <name evidence="3" type="ORF">OC842_002683</name>
</gene>
<dbReference type="SUPFAM" id="SSF52317">
    <property type="entry name" value="Class I glutamine amidotransferase-like"/>
    <property type="match status" value="1"/>
</dbReference>
<protein>
    <submittedName>
        <fullName evidence="3">Biotin holocarboxylase synthetase</fullName>
    </submittedName>
</protein>
<evidence type="ECO:0000259" key="2">
    <source>
        <dbReference type="PROSITE" id="PS51733"/>
    </source>
</evidence>
<organism evidence="3 4">
    <name type="scientific">Tilletia horrida</name>
    <dbReference type="NCBI Taxonomy" id="155126"/>
    <lineage>
        <taxon>Eukaryota</taxon>
        <taxon>Fungi</taxon>
        <taxon>Dikarya</taxon>
        <taxon>Basidiomycota</taxon>
        <taxon>Ustilaginomycotina</taxon>
        <taxon>Exobasidiomycetes</taxon>
        <taxon>Tilletiales</taxon>
        <taxon>Tilletiaceae</taxon>
        <taxon>Tilletia</taxon>
    </lineage>
</organism>
<evidence type="ECO:0000313" key="4">
    <source>
        <dbReference type="Proteomes" id="UP001176521"/>
    </source>
</evidence>
<dbReference type="InterPro" id="IPR004143">
    <property type="entry name" value="BPL_LPL_catalytic"/>
</dbReference>
<evidence type="ECO:0000256" key="1">
    <source>
        <dbReference type="SAM" id="MobiDB-lite"/>
    </source>
</evidence>
<dbReference type="CDD" id="cd03144">
    <property type="entry name" value="GATase1_ScBLP_like"/>
    <property type="match status" value="1"/>
</dbReference>
<dbReference type="InterPro" id="IPR045864">
    <property type="entry name" value="aa-tRNA-synth_II/BPL/LPL"/>
</dbReference>
<feature type="domain" description="BPL/LPL catalytic" evidence="2">
    <location>
        <begin position="535"/>
        <end position="784"/>
    </location>
</feature>
<dbReference type="GO" id="GO:0004077">
    <property type="term" value="F:biotin--[biotin carboxyl-carrier protein] ligase activity"/>
    <property type="evidence" value="ECO:0007669"/>
    <property type="project" value="TreeGrafter"/>
</dbReference>
<feature type="compositionally biased region" description="Polar residues" evidence="1">
    <location>
        <begin position="325"/>
        <end position="350"/>
    </location>
</feature>
<dbReference type="Pfam" id="PF09825">
    <property type="entry name" value="BPL_N"/>
    <property type="match status" value="1"/>
</dbReference>
<dbReference type="Pfam" id="PF03099">
    <property type="entry name" value="BPL_LplA_LipB"/>
    <property type="match status" value="1"/>
</dbReference>
<dbReference type="PANTHER" id="PTHR12835:SF5">
    <property type="entry name" value="BIOTIN--PROTEIN LIGASE"/>
    <property type="match status" value="1"/>
</dbReference>
<dbReference type="Gene3D" id="3.30.930.10">
    <property type="entry name" value="Bira Bifunctional Protein, Domain 2"/>
    <property type="match status" value="1"/>
</dbReference>
<dbReference type="PROSITE" id="PS51733">
    <property type="entry name" value="BPL_LPL_CATALYTIC"/>
    <property type="match status" value="1"/>
</dbReference>
<accession>A0AAN6JLF3</accession>
<name>A0AAN6JLF3_9BASI</name>
<comment type="caution">
    <text evidence="3">The sequence shown here is derived from an EMBL/GenBank/DDBJ whole genome shotgun (WGS) entry which is preliminary data.</text>
</comment>
<keyword evidence="4" id="KW-1185">Reference proteome</keyword>
<evidence type="ECO:0000313" key="3">
    <source>
        <dbReference type="EMBL" id="KAK0534277.1"/>
    </source>
</evidence>
<dbReference type="InterPro" id="IPR019197">
    <property type="entry name" value="Biotin-prot_ligase_N"/>
</dbReference>
<dbReference type="PANTHER" id="PTHR12835">
    <property type="entry name" value="BIOTIN PROTEIN LIGASE"/>
    <property type="match status" value="1"/>
</dbReference>
<dbReference type="InterPro" id="IPR029062">
    <property type="entry name" value="Class_I_gatase-like"/>
</dbReference>
<reference evidence="3" key="1">
    <citation type="journal article" date="2023" name="PhytoFront">
        <title>Draft Genome Resources of Seven Strains of Tilletia horrida, Causal Agent of Kernel Smut of Rice.</title>
        <authorList>
            <person name="Khanal S."/>
            <person name="Antony Babu S."/>
            <person name="Zhou X.G."/>
        </authorList>
    </citation>
    <scope>NUCLEOTIDE SEQUENCE</scope>
    <source>
        <strain evidence="3">TX3</strain>
    </source>
</reference>
<dbReference type="SUPFAM" id="SSF55681">
    <property type="entry name" value="Class II aaRS and biotin synthetases"/>
    <property type="match status" value="1"/>
</dbReference>